<reference evidence="1 2" key="1">
    <citation type="journal article" date="2020" name="Microorganisms">
        <title>New Insight into Antimicrobial Compounds from Food and Marine-Sourced Carnobacterium Species through Phenotype and Genome Analyses.</title>
        <authorList>
            <person name="Begrem S."/>
            <person name="Ivaniuk F."/>
            <person name="Gigout-Chevalier F."/>
            <person name="Kolypczuk L."/>
            <person name="Bonnetot S."/>
            <person name="Leroi F."/>
            <person name="Grovel O."/>
            <person name="Delbarre-Ladrat C."/>
            <person name="Passerini D."/>
        </authorList>
    </citation>
    <scope>NUCLEOTIDE SEQUENCE [LARGE SCALE GENOMIC DNA]</scope>
    <source>
        <strain evidence="1 2">MIP2551</strain>
    </source>
</reference>
<proteinExistence type="predicted"/>
<comment type="caution">
    <text evidence="1">The sequence shown here is derived from an EMBL/GenBank/DDBJ whole genome shotgun (WGS) entry which is preliminary data.</text>
</comment>
<protein>
    <submittedName>
        <fullName evidence="1">Uncharacterized protein</fullName>
    </submittedName>
</protein>
<sequence length="128" mass="14263">MKKMLIIPFCLVILMGCGIKKDTNIQEIDPVSSIEPISDRPGEVTVVSEVSELTYAIFNSVSSTAKAEIYEDGDKLTISFTNTALLEETEDKSTPLYYKVEVDPEYQHEYLIVLVNGEDAVLNSLILQ</sequence>
<dbReference type="EMBL" id="WNJQ01000007">
    <property type="protein sequence ID" value="MBC9825856.1"/>
    <property type="molecule type" value="Genomic_DNA"/>
</dbReference>
<dbReference type="RefSeq" id="WP_187948963.1">
    <property type="nucleotide sequence ID" value="NZ_WNJQ01000007.1"/>
</dbReference>
<accession>A0ABR7TD12</accession>
<gene>
    <name evidence="1" type="ORF">GLO26_08505</name>
</gene>
<organism evidence="1 2">
    <name type="scientific">Carnobacterium inhibens</name>
    <dbReference type="NCBI Taxonomy" id="147709"/>
    <lineage>
        <taxon>Bacteria</taxon>
        <taxon>Bacillati</taxon>
        <taxon>Bacillota</taxon>
        <taxon>Bacilli</taxon>
        <taxon>Lactobacillales</taxon>
        <taxon>Carnobacteriaceae</taxon>
        <taxon>Carnobacterium</taxon>
    </lineage>
</organism>
<name>A0ABR7TD12_9LACT</name>
<keyword evidence="2" id="KW-1185">Reference proteome</keyword>
<dbReference type="Proteomes" id="UP000638836">
    <property type="component" value="Unassembled WGS sequence"/>
</dbReference>
<evidence type="ECO:0000313" key="1">
    <source>
        <dbReference type="EMBL" id="MBC9825856.1"/>
    </source>
</evidence>
<dbReference type="PROSITE" id="PS51257">
    <property type="entry name" value="PROKAR_LIPOPROTEIN"/>
    <property type="match status" value="1"/>
</dbReference>
<evidence type="ECO:0000313" key="2">
    <source>
        <dbReference type="Proteomes" id="UP000638836"/>
    </source>
</evidence>